<dbReference type="Gene3D" id="1.10.2080.10">
    <property type="entry name" value="Insect odorant-binding protein A10/Ejaculatory bulb-specific protein 3"/>
    <property type="match status" value="1"/>
</dbReference>
<dbReference type="PANTHER" id="PTHR11257">
    <property type="entry name" value="CHEMOSENSORY PROTEIN-RELATED"/>
    <property type="match status" value="1"/>
</dbReference>
<evidence type="ECO:0000256" key="1">
    <source>
        <dbReference type="SAM" id="SignalP"/>
    </source>
</evidence>
<protein>
    <submittedName>
        <fullName evidence="2">Chemosensory protein</fullName>
    </submittedName>
</protein>
<dbReference type="InterPro" id="IPR036682">
    <property type="entry name" value="OS_D_A10/PebIII_sf"/>
</dbReference>
<feature type="signal peptide" evidence="1">
    <location>
        <begin position="1"/>
        <end position="18"/>
    </location>
</feature>
<evidence type="ECO:0000313" key="2">
    <source>
        <dbReference type="EMBL" id="AII01018.1"/>
    </source>
</evidence>
<gene>
    <name evidence="2" type="primary">CSP8</name>
</gene>
<dbReference type="AlphaFoldDB" id="A0A076E957"/>
<reference evidence="2" key="1">
    <citation type="journal article" date="2014" name="Insect Biochem. Mol. Biol.">
        <title>Antennal transcriptome analysis and comparison of olfactory genes in two sympatric defoliators, Dendrolimus houi and Dendrolimus kikuchii (Lepidoptera: Lasiocampidae).</title>
        <authorList>
            <person name="Zhang S."/>
            <person name="Zhang Z."/>
            <person name="Wang H."/>
            <person name="Kong X."/>
        </authorList>
    </citation>
    <scope>NUCLEOTIDE SEQUENCE</scope>
</reference>
<dbReference type="InterPro" id="IPR005055">
    <property type="entry name" value="A10/PebIII"/>
</dbReference>
<feature type="chain" id="PRO_5001711414" evidence="1">
    <location>
        <begin position="19"/>
        <end position="128"/>
    </location>
</feature>
<proteinExistence type="evidence at transcript level"/>
<keyword evidence="1" id="KW-0732">Signal</keyword>
<accession>A0A076E957</accession>
<dbReference type="EMBL" id="KF487620">
    <property type="protein sequence ID" value="AII01018.1"/>
    <property type="molecule type" value="mRNA"/>
</dbReference>
<dbReference type="PANTHER" id="PTHR11257:SF12">
    <property type="entry name" value="EJACULATORY BULB-SPECIFIC PROTEIN 3-RELATED"/>
    <property type="match status" value="1"/>
</dbReference>
<sequence>MKGIIAVCVLSLAALVLSDCPDGLYTDRYDNTNVEEIMTNDRLLMPYVSCMLDKGKCTPEGKELKNHIAHALQNGCECCTDDQKTKSRVVIGHFINEKPDVWDELTAKYDPKKLFSKKYEEELRKLKA</sequence>
<name>A0A076E957_9NEOP</name>
<dbReference type="SUPFAM" id="SSF100910">
    <property type="entry name" value="Chemosensory protein Csp2"/>
    <property type="match status" value="1"/>
</dbReference>
<organism evidence="2">
    <name type="scientific">Dendrolimus houi</name>
    <dbReference type="NCBI Taxonomy" id="765132"/>
    <lineage>
        <taxon>Eukaryota</taxon>
        <taxon>Metazoa</taxon>
        <taxon>Ecdysozoa</taxon>
        <taxon>Arthropoda</taxon>
        <taxon>Hexapoda</taxon>
        <taxon>Insecta</taxon>
        <taxon>Pterygota</taxon>
        <taxon>Neoptera</taxon>
        <taxon>Endopterygota</taxon>
        <taxon>Lepidoptera</taxon>
        <taxon>Glossata</taxon>
        <taxon>Ditrysia</taxon>
        <taxon>Bombycoidea</taxon>
        <taxon>Lasiocampidae</taxon>
        <taxon>Dendrolimus</taxon>
    </lineage>
</organism>
<dbReference type="Pfam" id="PF03392">
    <property type="entry name" value="OS-D"/>
    <property type="match status" value="1"/>
</dbReference>